<feature type="region of interest" description="Disordered" evidence="1">
    <location>
        <begin position="1"/>
        <end position="34"/>
    </location>
</feature>
<accession>A0A645C9Q4</accession>
<dbReference type="AlphaFoldDB" id="A0A645C9Q4"/>
<evidence type="ECO:0000256" key="1">
    <source>
        <dbReference type="SAM" id="MobiDB-lite"/>
    </source>
</evidence>
<organism evidence="2">
    <name type="scientific">bioreactor metagenome</name>
    <dbReference type="NCBI Taxonomy" id="1076179"/>
    <lineage>
        <taxon>unclassified sequences</taxon>
        <taxon>metagenomes</taxon>
        <taxon>ecological metagenomes</taxon>
    </lineage>
</organism>
<dbReference type="EMBL" id="VSSQ01025342">
    <property type="protein sequence ID" value="MPM73404.1"/>
    <property type="molecule type" value="Genomic_DNA"/>
</dbReference>
<gene>
    <name evidence="2" type="ORF">SDC9_120384</name>
</gene>
<sequence length="134" mass="14960">MRRLGGNQVGSRSRPAQPPCDAESDQLGDKSVQGYDDNVHFASALADDHECISERQYERPGQREPLNHDHQRGKRVAAEREAASGPRRCGASGLQGRPRENQPDRHIGAVEHDDAYAAHDAHGQRGDRQRHRQK</sequence>
<comment type="caution">
    <text evidence="2">The sequence shown here is derived from an EMBL/GenBank/DDBJ whole genome shotgun (WGS) entry which is preliminary data.</text>
</comment>
<proteinExistence type="predicted"/>
<protein>
    <submittedName>
        <fullName evidence="2">Uncharacterized protein</fullName>
    </submittedName>
</protein>
<name>A0A645C9Q4_9ZZZZ</name>
<feature type="compositionally biased region" description="Basic and acidic residues" evidence="1">
    <location>
        <begin position="97"/>
        <end position="127"/>
    </location>
</feature>
<reference evidence="2" key="1">
    <citation type="submission" date="2019-08" db="EMBL/GenBank/DDBJ databases">
        <authorList>
            <person name="Kucharzyk K."/>
            <person name="Murdoch R.W."/>
            <person name="Higgins S."/>
            <person name="Loffler F."/>
        </authorList>
    </citation>
    <scope>NUCLEOTIDE SEQUENCE</scope>
</reference>
<feature type="region of interest" description="Disordered" evidence="1">
    <location>
        <begin position="55"/>
        <end position="134"/>
    </location>
</feature>
<evidence type="ECO:0000313" key="2">
    <source>
        <dbReference type="EMBL" id="MPM73404.1"/>
    </source>
</evidence>
<feature type="compositionally biased region" description="Basic and acidic residues" evidence="1">
    <location>
        <begin position="55"/>
        <end position="82"/>
    </location>
</feature>